<reference evidence="2" key="1">
    <citation type="submission" date="2021-03" db="EMBL/GenBank/DDBJ databases">
        <authorList>
            <person name="Kanchanasin P."/>
            <person name="Saeng-In P."/>
            <person name="Phongsopitanun W."/>
            <person name="Yuki M."/>
            <person name="Kudo T."/>
            <person name="Ohkuma M."/>
            <person name="Tanasupawat S."/>
        </authorList>
    </citation>
    <scope>NUCLEOTIDE SEQUENCE</scope>
    <source>
        <strain evidence="2">GKU 128</strain>
    </source>
</reference>
<dbReference type="Pfam" id="PF02624">
    <property type="entry name" value="YcaO"/>
    <property type="match status" value="1"/>
</dbReference>
<dbReference type="Gene3D" id="3.30.40.250">
    <property type="match status" value="1"/>
</dbReference>
<evidence type="ECO:0000259" key="1">
    <source>
        <dbReference type="PROSITE" id="PS51664"/>
    </source>
</evidence>
<name>A0A939P766_9ACTN</name>
<protein>
    <submittedName>
        <fullName evidence="2">YcaO-like family protein</fullName>
    </submittedName>
</protein>
<sequence length="453" mass="49417">MIASVAHRGGLEPGAQEYLERLVSPLTGLQKNLVVSLRDEVSPKVAVLTGQLTNVHRLLGMEKALSYHIGGYGTSVEEAMMRVLGETVERYAHMVHPVDRSRPAERGTLAEMVERHGAEQVLAVDGLRFFSDEQLARPGFPFRRWRPDAELGWTCGVDVATGEPLWIPAQLAIVGYLPPRPDVEPRIVPGITTGTAAHTRPPLALRSALYELVQGHVTTGHWYSGRVAPEIVMDERTPALARIVRRTLPRNRARLRFHHLGGQEFGLHVIAGVMESTLEGEVPAAVVGNGADSDLEAAMYKAFIECSAMPHMAIVSFAQEGRRAEGGGEGIDNLDDNVFLYSLPENRKVLDEKFTPDVRVPASLLPDFSRTDVASVTRAILQPQGTRGGQGTQGARLALLDMTSPEIADLGFCVFRFYTPDLLPFGLPSYPPAAHPAFAAFGGLTHERPHPYA</sequence>
<keyword evidence="3" id="KW-1185">Reference proteome</keyword>
<accession>A0A939P766</accession>
<gene>
    <name evidence="2" type="ORF">J4573_04295</name>
</gene>
<dbReference type="Proteomes" id="UP000669179">
    <property type="component" value="Unassembled WGS sequence"/>
</dbReference>
<dbReference type="AlphaFoldDB" id="A0A939P766"/>
<dbReference type="Gene3D" id="3.30.1330.230">
    <property type="match status" value="1"/>
</dbReference>
<dbReference type="PANTHER" id="PTHR37809">
    <property type="entry name" value="RIBOSOMAL PROTEIN S12 METHYLTHIOTRANSFERASE ACCESSORY FACTOR YCAO"/>
    <property type="match status" value="1"/>
</dbReference>
<dbReference type="Gene3D" id="3.30.160.660">
    <property type="match status" value="1"/>
</dbReference>
<comment type="caution">
    <text evidence="2">The sequence shown here is derived from an EMBL/GenBank/DDBJ whole genome shotgun (WGS) entry which is preliminary data.</text>
</comment>
<feature type="domain" description="YcaO" evidence="1">
    <location>
        <begin position="71"/>
        <end position="453"/>
    </location>
</feature>
<evidence type="ECO:0000313" key="2">
    <source>
        <dbReference type="EMBL" id="MBO2446297.1"/>
    </source>
</evidence>
<dbReference type="InterPro" id="IPR003776">
    <property type="entry name" value="YcaO-like_dom"/>
</dbReference>
<dbReference type="PANTHER" id="PTHR37809:SF1">
    <property type="entry name" value="RIBOSOMAL PROTEIN S12 METHYLTHIOTRANSFERASE ACCESSORY FACTOR YCAO"/>
    <property type="match status" value="1"/>
</dbReference>
<organism evidence="2 3">
    <name type="scientific">Actinomadura barringtoniae</name>
    <dbReference type="NCBI Taxonomy" id="1427535"/>
    <lineage>
        <taxon>Bacteria</taxon>
        <taxon>Bacillati</taxon>
        <taxon>Actinomycetota</taxon>
        <taxon>Actinomycetes</taxon>
        <taxon>Streptosporangiales</taxon>
        <taxon>Thermomonosporaceae</taxon>
        <taxon>Actinomadura</taxon>
    </lineage>
</organism>
<proteinExistence type="predicted"/>
<evidence type="ECO:0000313" key="3">
    <source>
        <dbReference type="Proteomes" id="UP000669179"/>
    </source>
</evidence>
<dbReference type="EMBL" id="JAGEOJ010000002">
    <property type="protein sequence ID" value="MBO2446297.1"/>
    <property type="molecule type" value="Genomic_DNA"/>
</dbReference>
<dbReference type="RefSeq" id="WP_208253912.1">
    <property type="nucleotide sequence ID" value="NZ_JAGEOJ010000002.1"/>
</dbReference>
<dbReference type="PROSITE" id="PS51664">
    <property type="entry name" value="YCAO"/>
    <property type="match status" value="1"/>
</dbReference>